<dbReference type="GO" id="GO:0017110">
    <property type="term" value="F:nucleoside diphosphate phosphatase activity"/>
    <property type="evidence" value="ECO:0007669"/>
    <property type="project" value="TreeGrafter"/>
</dbReference>
<name>A0A7I8IXG6_SPIIN</name>
<evidence type="ECO:0000256" key="5">
    <source>
        <dbReference type="SAM" id="MobiDB-lite"/>
    </source>
</evidence>
<dbReference type="EMBL" id="LR743593">
    <property type="protein sequence ID" value="CAA2622195.1"/>
    <property type="molecule type" value="Genomic_DNA"/>
</dbReference>
<feature type="region of interest" description="Disordered" evidence="5">
    <location>
        <begin position="685"/>
        <end position="710"/>
    </location>
</feature>
<comment type="similarity">
    <text evidence="1">Belongs to the GDA1/CD39 NTPase family.</text>
</comment>
<dbReference type="CDD" id="cd24043">
    <property type="entry name" value="ASKHA_NBD_AtAPY7-like"/>
    <property type="match status" value="1"/>
</dbReference>
<dbReference type="GO" id="GO:0009134">
    <property type="term" value="P:nucleoside diphosphate catabolic process"/>
    <property type="evidence" value="ECO:0007669"/>
    <property type="project" value="TreeGrafter"/>
</dbReference>
<proteinExistence type="inferred from homology"/>
<feature type="transmembrane region" description="Helical" evidence="6">
    <location>
        <begin position="550"/>
        <end position="569"/>
    </location>
</feature>
<keyword evidence="8" id="KW-1185">Reference proteome</keyword>
<organism evidence="7">
    <name type="scientific">Spirodela intermedia</name>
    <name type="common">Intermediate duckweed</name>
    <dbReference type="NCBI Taxonomy" id="51605"/>
    <lineage>
        <taxon>Eukaryota</taxon>
        <taxon>Viridiplantae</taxon>
        <taxon>Streptophyta</taxon>
        <taxon>Embryophyta</taxon>
        <taxon>Tracheophyta</taxon>
        <taxon>Spermatophyta</taxon>
        <taxon>Magnoliopsida</taxon>
        <taxon>Liliopsida</taxon>
        <taxon>Araceae</taxon>
        <taxon>Lemnoideae</taxon>
        <taxon>Spirodela</taxon>
    </lineage>
</organism>
<accession>A0A7I8IXG6</accession>
<keyword evidence="6" id="KW-0812">Transmembrane</keyword>
<keyword evidence="6" id="KW-0472">Membrane</keyword>
<evidence type="ECO:0000256" key="3">
    <source>
        <dbReference type="PIRSR" id="PIRSR600407-1"/>
    </source>
</evidence>
<dbReference type="EMBL" id="CACRZD030000006">
    <property type="protein sequence ID" value="CAA6661852.1"/>
    <property type="molecule type" value="Genomic_DNA"/>
</dbReference>
<feature type="compositionally biased region" description="Low complexity" evidence="5">
    <location>
        <begin position="654"/>
        <end position="667"/>
    </location>
</feature>
<protein>
    <submittedName>
        <fullName evidence="7">Uncharacterized protein</fullName>
    </submittedName>
</protein>
<sequence>MRLSSSLQDLSSFSRLDPERGRVEFEIEGSYARPQASRVLIKESGGSSFSKEKPLPETPFWRRRWIRIPLFALGLLLLFSFLYACSLSFSTYWSQNSSKYYVVLDCGSTGTRAYVYECSIDHKKGRYLPIHLKSLPESIGQISSSQSGRAYQRMETEPGFDKLVRNESGLRNAIDPLLRWAEKQIPKHAHKSTSLFVYATAGVRRLPSSDSKLLLDTVWSILKSYSFLCQRGWIKTISGMDEAFYGWIALNYQMGTIASVPPKDTFGSLDLGGSSLQVTFETSGVTPGETGLNLSIGDIRHHLSAYSLSGYGLNDAFDKSVVHLLRKQSAASLKDGKVELKHPCLHDGYREQYVCRQCAPAGKGRGPLVGVRTSDKGQIGIPVTLVGEPVWEDCGALAKTTVNLSVWSNLTPVIDCEVQPCALADSLPRPHGQFYAMSGFFVVYKFFNLTSDATLDKLLVKGRKFCETRWDVAKNSVAPQPFIDQYCFRAPYVASLLRDGLHIDDNKVSIGSGSTTWTLGVALLGASQALSSKIHLYGYGIPYPEISQPVLLLILFLTLILLFVALTYVGKWIPRFFQRSYLPVFRHGNGTSSSILSLPYPFAFQRWNPINSGDMRVKMPLSPTTSATEQRPFGVGHGLGGSCSQLSESSLHPSGGVSHSYSSGSLGQMPQDSVVAPFWTSHRSQMQLQSRRSQSREDLSSSLAEIHMKG</sequence>
<feature type="transmembrane region" description="Helical" evidence="6">
    <location>
        <begin position="70"/>
        <end position="93"/>
    </location>
</feature>
<gene>
    <name evidence="7" type="ORF">SI7747_06008246</name>
</gene>
<feature type="binding site" evidence="4">
    <location>
        <begin position="273"/>
        <end position="277"/>
    </location>
    <ligand>
        <name>ATP</name>
        <dbReference type="ChEBI" id="CHEBI:30616"/>
    </ligand>
</feature>
<dbReference type="Proteomes" id="UP001189122">
    <property type="component" value="Unassembled WGS sequence"/>
</dbReference>
<evidence type="ECO:0000256" key="4">
    <source>
        <dbReference type="PIRSR" id="PIRSR600407-2"/>
    </source>
</evidence>
<reference evidence="7 8" key="1">
    <citation type="submission" date="2019-12" db="EMBL/GenBank/DDBJ databases">
        <authorList>
            <person name="Scholz U."/>
            <person name="Mascher M."/>
            <person name="Fiebig A."/>
        </authorList>
    </citation>
    <scope>NUCLEOTIDE SEQUENCE</scope>
</reference>
<evidence type="ECO:0000256" key="2">
    <source>
        <dbReference type="ARBA" id="ARBA00022801"/>
    </source>
</evidence>
<keyword evidence="4" id="KW-0547">Nucleotide-binding</keyword>
<feature type="region of interest" description="Disordered" evidence="5">
    <location>
        <begin position="647"/>
        <end position="668"/>
    </location>
</feature>
<dbReference type="Pfam" id="PF01150">
    <property type="entry name" value="GDA1_CD39"/>
    <property type="match status" value="1"/>
</dbReference>
<dbReference type="AlphaFoldDB" id="A0A7I8IXG6"/>
<keyword evidence="6" id="KW-1133">Transmembrane helix</keyword>
<evidence type="ECO:0000313" key="8">
    <source>
        <dbReference type="Proteomes" id="UP001189122"/>
    </source>
</evidence>
<evidence type="ECO:0000256" key="1">
    <source>
        <dbReference type="ARBA" id="ARBA00009283"/>
    </source>
</evidence>
<dbReference type="GO" id="GO:0005524">
    <property type="term" value="F:ATP binding"/>
    <property type="evidence" value="ECO:0007669"/>
    <property type="project" value="UniProtKB-KW"/>
</dbReference>
<keyword evidence="4" id="KW-0067">ATP-binding</keyword>
<dbReference type="Gene3D" id="3.30.420.150">
    <property type="entry name" value="Exopolyphosphatase. Domain 2"/>
    <property type="match status" value="1"/>
</dbReference>
<keyword evidence="2" id="KW-0378">Hydrolase</keyword>
<evidence type="ECO:0000256" key="6">
    <source>
        <dbReference type="SAM" id="Phobius"/>
    </source>
</evidence>
<dbReference type="PANTHER" id="PTHR11782">
    <property type="entry name" value="ADENOSINE/GUANOSINE DIPHOSPHATASE"/>
    <property type="match status" value="1"/>
</dbReference>
<dbReference type="InterPro" id="IPR000407">
    <property type="entry name" value="GDA1_CD39_NTPase"/>
</dbReference>
<feature type="active site" description="Proton acceptor" evidence="3">
    <location>
        <position position="242"/>
    </location>
</feature>
<evidence type="ECO:0000313" key="7">
    <source>
        <dbReference type="EMBL" id="CAA2622195.1"/>
    </source>
</evidence>
<dbReference type="Gene3D" id="3.30.420.40">
    <property type="match status" value="1"/>
</dbReference>
<dbReference type="GO" id="GO:0016020">
    <property type="term" value="C:membrane"/>
    <property type="evidence" value="ECO:0007669"/>
    <property type="project" value="TreeGrafter"/>
</dbReference>
<dbReference type="PANTHER" id="PTHR11782:SF125">
    <property type="entry name" value="APYRASE 7-RELATED"/>
    <property type="match status" value="1"/>
</dbReference>